<keyword evidence="1" id="KW-0812">Transmembrane</keyword>
<evidence type="ECO:0000259" key="2">
    <source>
        <dbReference type="Pfam" id="PF04892"/>
    </source>
</evidence>
<evidence type="ECO:0000313" key="3">
    <source>
        <dbReference type="EMBL" id="SHF16874.1"/>
    </source>
</evidence>
<dbReference type="Proteomes" id="UP000184251">
    <property type="component" value="Unassembled WGS sequence"/>
</dbReference>
<feature type="transmembrane region" description="Helical" evidence="1">
    <location>
        <begin position="155"/>
        <end position="172"/>
    </location>
</feature>
<keyword evidence="1" id="KW-0472">Membrane</keyword>
<proteinExistence type="predicted"/>
<protein>
    <submittedName>
        <fullName evidence="3">Glycopeptide antibiotics resistance protein</fullName>
    </submittedName>
</protein>
<dbReference type="EMBL" id="FQTU01000017">
    <property type="protein sequence ID" value="SHF16874.1"/>
    <property type="molecule type" value="Genomic_DNA"/>
</dbReference>
<keyword evidence="4" id="KW-1185">Reference proteome</keyword>
<keyword evidence="1" id="KW-1133">Transmembrane helix</keyword>
<feature type="transmembrane region" description="Helical" evidence="1">
    <location>
        <begin position="92"/>
        <end position="112"/>
    </location>
</feature>
<dbReference type="Pfam" id="PF04892">
    <property type="entry name" value="VanZ"/>
    <property type="match status" value="1"/>
</dbReference>
<feature type="transmembrane region" description="Helical" evidence="1">
    <location>
        <begin position="40"/>
        <end position="63"/>
    </location>
</feature>
<dbReference type="PANTHER" id="PTHR36834">
    <property type="entry name" value="MEMBRANE PROTEIN-RELATED"/>
    <property type="match status" value="1"/>
</dbReference>
<feature type="transmembrane region" description="Helical" evidence="1">
    <location>
        <begin position="124"/>
        <end position="143"/>
    </location>
</feature>
<name>A0A1M4ZFP2_9FIRM</name>
<dbReference type="PANTHER" id="PTHR36834:SF1">
    <property type="entry name" value="INTEGRAL MEMBRANE PROTEIN"/>
    <property type="match status" value="1"/>
</dbReference>
<reference evidence="3 4" key="1">
    <citation type="submission" date="2016-11" db="EMBL/GenBank/DDBJ databases">
        <authorList>
            <person name="Jaros S."/>
            <person name="Januszkiewicz K."/>
            <person name="Wedrychowicz H."/>
        </authorList>
    </citation>
    <scope>NUCLEOTIDE SEQUENCE [LARGE SCALE GENOMIC DNA]</scope>
    <source>
        <strain evidence="3 4">DSM 14828</strain>
    </source>
</reference>
<dbReference type="AlphaFoldDB" id="A0A1M4ZFP2"/>
<gene>
    <name evidence="3" type="ORF">SAMN02746064_02030</name>
</gene>
<organism evidence="3 4">
    <name type="scientific">Alkalibacter saccharofermentans DSM 14828</name>
    <dbReference type="NCBI Taxonomy" id="1120975"/>
    <lineage>
        <taxon>Bacteria</taxon>
        <taxon>Bacillati</taxon>
        <taxon>Bacillota</taxon>
        <taxon>Clostridia</taxon>
        <taxon>Eubacteriales</taxon>
        <taxon>Eubacteriaceae</taxon>
        <taxon>Alkalibacter</taxon>
    </lineage>
</organism>
<dbReference type="STRING" id="1120975.SAMN02746064_02030"/>
<sequence>MRHMWQQFSAFVPFFLIAVGAIVVLSFMKIKKGDERTKIIFADALLLLTVAGIFLVTLVPLGYRSGAERMISLVPLSEIYDMLFQRESIEVFIWNVGINLMLFVPFGFFLSLRTDYKYREVSPLRVAAIGLMLSFFIETFQFVFPMGRMADIDDLIVNTLGAYLGYVLWRKLSMIR</sequence>
<accession>A0A1M4ZFP2</accession>
<dbReference type="InterPro" id="IPR006976">
    <property type="entry name" value="VanZ-like"/>
</dbReference>
<evidence type="ECO:0000313" key="4">
    <source>
        <dbReference type="Proteomes" id="UP000184251"/>
    </source>
</evidence>
<feature type="domain" description="VanZ-like" evidence="2">
    <location>
        <begin position="49"/>
        <end position="170"/>
    </location>
</feature>
<evidence type="ECO:0000256" key="1">
    <source>
        <dbReference type="SAM" id="Phobius"/>
    </source>
</evidence>
<feature type="transmembrane region" description="Helical" evidence="1">
    <location>
        <begin position="6"/>
        <end position="28"/>
    </location>
</feature>
<dbReference type="RefSeq" id="WP_073271647.1">
    <property type="nucleotide sequence ID" value="NZ_FQTU01000017.1"/>
</dbReference>
<dbReference type="InterPro" id="IPR053150">
    <property type="entry name" value="Teicoplanin_resist-assoc"/>
</dbReference>
<dbReference type="OrthoDB" id="9805025at2"/>